<sequence>MSQLPTPQEVAAASRELGLVASPAELHGALCGWLAGGGADARDWTAKVMADESLPPPPAGSALDRLREGSVAQLEDGEFAFQLLLADEDASVRQRAQALFDWCRGFLGAFGLAAGAKPPLSEEGSEALQDLGKLAGARVQDIDEDEEDEASLSELEEFVRVATLLLHGDCVLGPRHRRSFN</sequence>
<organism evidence="2 3">
    <name type="scientific">Pseudoxanthomonas taiwanensis J19</name>
    <dbReference type="NCBI Taxonomy" id="935569"/>
    <lineage>
        <taxon>Bacteria</taxon>
        <taxon>Pseudomonadati</taxon>
        <taxon>Pseudomonadota</taxon>
        <taxon>Gammaproteobacteria</taxon>
        <taxon>Lysobacterales</taxon>
        <taxon>Lysobacteraceae</taxon>
        <taxon>Pseudoxanthomonas</taxon>
    </lineage>
</organism>
<name>A0A562CYI8_9GAMM</name>
<comment type="similarity">
    <text evidence="1">Belongs to the UPF0149 family.</text>
</comment>
<dbReference type="Pfam" id="PF03695">
    <property type="entry name" value="UPF0149"/>
    <property type="match status" value="1"/>
</dbReference>
<dbReference type="EMBL" id="VLJS01000127">
    <property type="protein sequence ID" value="TWH02463.1"/>
    <property type="molecule type" value="Genomic_DNA"/>
</dbReference>
<comment type="caution">
    <text evidence="2">The sequence shown here is derived from an EMBL/GenBank/DDBJ whole genome shotgun (WGS) entry which is preliminary data.</text>
</comment>
<protein>
    <submittedName>
        <fullName evidence="2">Uncharacterized protein</fullName>
    </submittedName>
</protein>
<dbReference type="Gene3D" id="1.20.120.740">
    <property type="entry name" value="YgfB uncharacterised protein family UPF0149, PF03695"/>
    <property type="match status" value="1"/>
</dbReference>
<dbReference type="InterPro" id="IPR036255">
    <property type="entry name" value="YgfB-like_sf"/>
</dbReference>
<dbReference type="SUPFAM" id="SSF101327">
    <property type="entry name" value="YgfB-like"/>
    <property type="match status" value="1"/>
</dbReference>
<dbReference type="InterPro" id="IPR011978">
    <property type="entry name" value="YgfB-like"/>
</dbReference>
<dbReference type="NCBIfam" id="NF003405">
    <property type="entry name" value="PRK04758.1"/>
    <property type="match status" value="1"/>
</dbReference>
<keyword evidence="3" id="KW-1185">Reference proteome</keyword>
<gene>
    <name evidence="2" type="ORF">L613_009200000130</name>
</gene>
<dbReference type="AlphaFoldDB" id="A0A562CYI8"/>
<proteinExistence type="inferred from homology"/>
<evidence type="ECO:0000313" key="2">
    <source>
        <dbReference type="EMBL" id="TWH02463.1"/>
    </source>
</evidence>
<dbReference type="PANTHER" id="PTHR37528">
    <property type="entry name" value="UPF0149 PROTEIN YGFB"/>
    <property type="match status" value="1"/>
</dbReference>
<dbReference type="Proteomes" id="UP000321583">
    <property type="component" value="Unassembled WGS sequence"/>
</dbReference>
<dbReference type="PANTHER" id="PTHR37528:SF1">
    <property type="entry name" value="UPF0149 PROTEIN YGFB"/>
    <property type="match status" value="1"/>
</dbReference>
<accession>A0A562CYI8</accession>
<dbReference type="GO" id="GO:0005829">
    <property type="term" value="C:cytosol"/>
    <property type="evidence" value="ECO:0007669"/>
    <property type="project" value="TreeGrafter"/>
</dbReference>
<dbReference type="OrthoDB" id="9783391at2"/>
<reference evidence="2 3" key="1">
    <citation type="submission" date="2019-07" db="EMBL/GenBank/DDBJ databases">
        <title>Genome sequencing of lignin-degrading bacterial isolates.</title>
        <authorList>
            <person name="Gladden J."/>
        </authorList>
    </citation>
    <scope>NUCLEOTIDE SEQUENCE [LARGE SCALE GENOMIC DNA]</scope>
    <source>
        <strain evidence="2 3">J19</strain>
    </source>
</reference>
<evidence type="ECO:0000256" key="1">
    <source>
        <dbReference type="ARBA" id="ARBA00038308"/>
    </source>
</evidence>
<dbReference type="RefSeq" id="WP_019398849.1">
    <property type="nucleotide sequence ID" value="NZ_VLJS01000127.1"/>
</dbReference>
<evidence type="ECO:0000313" key="3">
    <source>
        <dbReference type="Proteomes" id="UP000321583"/>
    </source>
</evidence>